<evidence type="ECO:0000256" key="9">
    <source>
        <dbReference type="ARBA" id="ARBA00022801"/>
    </source>
</evidence>
<dbReference type="OrthoDB" id="2866996at2759"/>
<dbReference type="Pfam" id="PF17786">
    <property type="entry name" value="Mannosidase_ig"/>
    <property type="match status" value="1"/>
</dbReference>
<dbReference type="Gene3D" id="3.20.20.80">
    <property type="entry name" value="Glycosidases"/>
    <property type="match status" value="1"/>
</dbReference>
<feature type="domain" description="Beta-mannosidase-like galactose-binding" evidence="19">
    <location>
        <begin position="32"/>
        <end position="219"/>
    </location>
</feature>
<dbReference type="InterPro" id="IPR013783">
    <property type="entry name" value="Ig-like_fold"/>
</dbReference>
<evidence type="ECO:0000259" key="17">
    <source>
        <dbReference type="Pfam" id="PF17753"/>
    </source>
</evidence>
<dbReference type="SUPFAM" id="SSF49785">
    <property type="entry name" value="Galactose-binding domain-like"/>
    <property type="match status" value="1"/>
</dbReference>
<evidence type="ECO:0000259" key="16">
    <source>
        <dbReference type="Pfam" id="PF02836"/>
    </source>
</evidence>
<keyword evidence="12" id="KW-0326">Glycosidase</keyword>
<keyword evidence="10" id="KW-1015">Disulfide bond</keyword>
<evidence type="ECO:0000256" key="3">
    <source>
        <dbReference type="ARBA" id="ARBA00004740"/>
    </source>
</evidence>
<feature type="domain" description="Beta-mannosidase Ig-fold" evidence="17">
    <location>
        <begin position="831"/>
        <end position="909"/>
    </location>
</feature>
<evidence type="ECO:0000256" key="4">
    <source>
        <dbReference type="ARBA" id="ARBA00007401"/>
    </source>
</evidence>
<evidence type="ECO:0000256" key="2">
    <source>
        <dbReference type="ARBA" id="ARBA00003150"/>
    </source>
</evidence>
<evidence type="ECO:0000256" key="13">
    <source>
        <dbReference type="ARBA" id="ARBA00032581"/>
    </source>
</evidence>
<sequence length="910" mass="103817">MISCSFIAVFLALQAFITKADQIERSLDGENWQLSDSAGKVKGLPATVPGIVHLDLLAQKVIDDPYFGENDANYQWIAYSDWIYETTFDLTDDDVKNRKLFIKCNGLDSVATVSVNGVAIGGSNSFFRRWLFDMTDAAKVGTNSLQVYIQASANYSVEKQQEYPYDVYFGGVYIPHAARNFIRKPQSGNTLFKYYHIYFLFLDFGWDWGPAFVPAGIWQNISYVTASDVYVTEIVPKPHYNETDETYYMEALVCYIQLVEGQYSMQTSIQVDNTPFSKEFQADPFNFPNSPGVKQCARFFSYTVKSSDMDDYLWKPRSSANPKPQLYQATVSVTIMKDGKELFSVNQMRKVGFRNIKVISDERPPNNEKGYLFYFQQTDSKGKYPIFIKGGNFIPMDAFVTRATPEVFERLLKSAVEGNQNMIRIWGGGLYQPDWLYDMCDEYGVMVWQEFMFAVSLYPRDRDFLENVREEVIDNVRRLGYHPSIVLWSGNNENQGYAIGDTAKLVDYTLLYDSTVRATLWEEDTTRSYWPASPSNGAKVDDPVMGIYVQRWGDSQNTTVGDIHRYDYFSTCNDVSTFPRPRFASEFGFQSYPSFYSLSTISKPDDWSNDSPFFTSHRQHHPDGNKQMQNMMAKFFHLPNSTDSVQQFKDFIYLSQVVQVICIGSEAEHYHRLLSEAGAYTRGTLYWQLNDIWQAQTWSSVEYAGRWKLLHYAMRRIYSDVSVTAYQLNGSIAVYVTVDDPQMTAKYSLSVDIISWDGKTVSQKSMPNLQSEGFTGTKVAEYKISDIFQGSLTVNDAYLHIWITQDGSNTILSSTHFFPGNFTKINLPSAKITVSNVMSISSNEVSFSLQSDATAVYVMLDSGALEGYFSDNGFLMTPNTVYSMTFTSWSDISTQDFSKNIVTRSLVDTY</sequence>
<dbReference type="GO" id="GO:0006516">
    <property type="term" value="P:glycoprotein catabolic process"/>
    <property type="evidence" value="ECO:0007669"/>
    <property type="project" value="TreeGrafter"/>
</dbReference>
<dbReference type="InterPro" id="IPR054593">
    <property type="entry name" value="Beta-mannosidase-like_N2"/>
</dbReference>
<keyword evidence="11" id="KW-0325">Glycoprotein</keyword>
<dbReference type="InterPro" id="IPR041447">
    <property type="entry name" value="Mannosidase_ig"/>
</dbReference>
<comment type="pathway">
    <text evidence="3">Glycan metabolism; N-glycan degradation.</text>
</comment>
<reference evidence="20" key="1">
    <citation type="submission" date="2017-05" db="UniProtKB">
        <authorList>
            <consortium name="EnsemblMetazoa"/>
        </authorList>
    </citation>
    <scope>IDENTIFICATION</scope>
</reference>
<name>A0A1X7TXB1_AMPQE</name>
<evidence type="ECO:0000259" key="18">
    <source>
        <dbReference type="Pfam" id="PF17786"/>
    </source>
</evidence>
<dbReference type="EC" id="3.2.1.25" evidence="6"/>
<evidence type="ECO:0000256" key="8">
    <source>
        <dbReference type="ARBA" id="ARBA00022729"/>
    </source>
</evidence>
<comment type="subunit">
    <text evidence="5">Monomer.</text>
</comment>
<dbReference type="InterPro" id="IPR008979">
    <property type="entry name" value="Galactose-bd-like_sf"/>
</dbReference>
<dbReference type="InParanoid" id="A0A1X7TXB1"/>
<comment type="catalytic activity">
    <reaction evidence="1">
        <text>Hydrolysis of terminal, non-reducing beta-D-mannose residues in beta-D-mannosides.</text>
        <dbReference type="EC" id="3.2.1.25"/>
    </reaction>
</comment>
<dbReference type="InterPro" id="IPR017853">
    <property type="entry name" value="GH"/>
</dbReference>
<dbReference type="Pfam" id="PF22666">
    <property type="entry name" value="Glyco_hydro_2_N2"/>
    <property type="match status" value="1"/>
</dbReference>
<evidence type="ECO:0000256" key="5">
    <source>
        <dbReference type="ARBA" id="ARBA00011245"/>
    </source>
</evidence>
<feature type="domain" description="Glycoside hydrolase family 2 catalytic" evidence="16">
    <location>
        <begin position="436"/>
        <end position="554"/>
    </location>
</feature>
<evidence type="ECO:0000256" key="14">
    <source>
        <dbReference type="ARBA" id="ARBA00033445"/>
    </source>
</evidence>
<dbReference type="PANTHER" id="PTHR43730:SF1">
    <property type="entry name" value="BETA-MANNOSIDASE"/>
    <property type="match status" value="1"/>
</dbReference>
<dbReference type="FunFam" id="3.20.20.80:FF:000050">
    <property type="entry name" value="Beta-mannosidase B"/>
    <property type="match status" value="1"/>
</dbReference>
<evidence type="ECO:0000256" key="1">
    <source>
        <dbReference type="ARBA" id="ARBA00000829"/>
    </source>
</evidence>
<dbReference type="InterPro" id="IPR041625">
    <property type="entry name" value="Beta-mannosidase_Ig"/>
</dbReference>
<dbReference type="EnsemblMetazoa" id="Aqu2.1.20101_001">
    <property type="protein sequence ID" value="Aqu2.1.20101_001"/>
    <property type="gene ID" value="Aqu2.1.20101"/>
</dbReference>
<dbReference type="Gene3D" id="2.60.120.260">
    <property type="entry name" value="Galactose-binding domain-like"/>
    <property type="match status" value="1"/>
</dbReference>
<dbReference type="GO" id="GO:0005975">
    <property type="term" value="P:carbohydrate metabolic process"/>
    <property type="evidence" value="ECO:0007669"/>
    <property type="project" value="InterPro"/>
</dbReference>
<evidence type="ECO:0000256" key="12">
    <source>
        <dbReference type="ARBA" id="ARBA00023295"/>
    </source>
</evidence>
<organism evidence="20">
    <name type="scientific">Amphimedon queenslandica</name>
    <name type="common">Sponge</name>
    <dbReference type="NCBI Taxonomy" id="400682"/>
    <lineage>
        <taxon>Eukaryota</taxon>
        <taxon>Metazoa</taxon>
        <taxon>Porifera</taxon>
        <taxon>Demospongiae</taxon>
        <taxon>Heteroscleromorpha</taxon>
        <taxon>Haplosclerida</taxon>
        <taxon>Niphatidae</taxon>
        <taxon>Amphimedon</taxon>
    </lineage>
</organism>
<feature type="domain" description="Mannosidase Ig/CBM-like" evidence="18">
    <location>
        <begin position="731"/>
        <end position="818"/>
    </location>
</feature>
<dbReference type="STRING" id="400682.A0A1X7TXB1"/>
<dbReference type="Gene3D" id="2.60.40.10">
    <property type="entry name" value="Immunoglobulins"/>
    <property type="match status" value="2"/>
</dbReference>
<evidence type="ECO:0000256" key="11">
    <source>
        <dbReference type="ARBA" id="ARBA00023180"/>
    </source>
</evidence>
<dbReference type="PANTHER" id="PTHR43730">
    <property type="entry name" value="BETA-MANNOSIDASE"/>
    <property type="match status" value="1"/>
</dbReference>
<dbReference type="Pfam" id="PF02836">
    <property type="entry name" value="Glyco_hydro_2_C"/>
    <property type="match status" value="1"/>
</dbReference>
<proteinExistence type="inferred from homology"/>
<dbReference type="AlphaFoldDB" id="A0A1X7TXB1"/>
<evidence type="ECO:0000259" key="19">
    <source>
        <dbReference type="Pfam" id="PF22666"/>
    </source>
</evidence>
<keyword evidence="9" id="KW-0378">Hydrolase</keyword>
<comment type="similarity">
    <text evidence="4">Belongs to the glycosyl hydrolase 2 family.</text>
</comment>
<keyword evidence="8 15" id="KW-0732">Signal</keyword>
<dbReference type="Pfam" id="PF17753">
    <property type="entry name" value="Ig_mannosidase"/>
    <property type="match status" value="1"/>
</dbReference>
<dbReference type="InterPro" id="IPR050887">
    <property type="entry name" value="Beta-mannosidase_GH2"/>
</dbReference>
<dbReference type="GO" id="GO:0004567">
    <property type="term" value="F:beta-mannosidase activity"/>
    <property type="evidence" value="ECO:0007669"/>
    <property type="project" value="UniProtKB-EC"/>
</dbReference>
<feature type="chain" id="PRO_5013141057" description="Beta-mannosidase" evidence="15">
    <location>
        <begin position="21"/>
        <end position="910"/>
    </location>
</feature>
<dbReference type="InterPro" id="IPR006103">
    <property type="entry name" value="Glyco_hydro_2_cat"/>
</dbReference>
<evidence type="ECO:0000313" key="20">
    <source>
        <dbReference type="EnsemblMetazoa" id="Aqu2.1.20101_001"/>
    </source>
</evidence>
<feature type="signal peptide" evidence="15">
    <location>
        <begin position="1"/>
        <end position="20"/>
    </location>
</feature>
<protein>
    <recommendedName>
        <fullName evidence="7">Beta-mannosidase</fullName>
        <ecNumber evidence="6">3.2.1.25</ecNumber>
    </recommendedName>
    <alternativeName>
        <fullName evidence="13">Lysosomal beta A mannosidase</fullName>
    </alternativeName>
    <alternativeName>
        <fullName evidence="14">Mannanase</fullName>
    </alternativeName>
</protein>
<dbReference type="eggNOG" id="KOG2230">
    <property type="taxonomic scope" value="Eukaryota"/>
</dbReference>
<dbReference type="SUPFAM" id="SSF51445">
    <property type="entry name" value="(Trans)glycosidases"/>
    <property type="match status" value="1"/>
</dbReference>
<dbReference type="InterPro" id="IPR036156">
    <property type="entry name" value="Beta-gal/glucu_dom_sf"/>
</dbReference>
<evidence type="ECO:0000256" key="10">
    <source>
        <dbReference type="ARBA" id="ARBA00023157"/>
    </source>
</evidence>
<comment type="function">
    <text evidence="2">Exoglycosidase that cleaves the single beta-linked mannose residue from the non-reducing end of all N-linked glycoprotein oligosaccharides.</text>
</comment>
<evidence type="ECO:0000256" key="15">
    <source>
        <dbReference type="SAM" id="SignalP"/>
    </source>
</evidence>
<accession>A0A1X7TXB1</accession>
<evidence type="ECO:0000256" key="7">
    <source>
        <dbReference type="ARBA" id="ARBA00015707"/>
    </source>
</evidence>
<dbReference type="SUPFAM" id="SSF49303">
    <property type="entry name" value="beta-Galactosidase/glucuronidase domain"/>
    <property type="match status" value="1"/>
</dbReference>
<evidence type="ECO:0000256" key="6">
    <source>
        <dbReference type="ARBA" id="ARBA00012754"/>
    </source>
</evidence>